<evidence type="ECO:0000313" key="2">
    <source>
        <dbReference type="Proteomes" id="UP000377595"/>
    </source>
</evidence>
<accession>A0A5M3XP16</accession>
<dbReference type="Proteomes" id="UP000377595">
    <property type="component" value="Unassembled WGS sequence"/>
</dbReference>
<reference evidence="1 2" key="1">
    <citation type="submission" date="2019-10" db="EMBL/GenBank/DDBJ databases">
        <title>Whole genome shotgun sequence of Acrocarpospora pleiomorpha NBRC 16267.</title>
        <authorList>
            <person name="Ichikawa N."/>
            <person name="Kimura A."/>
            <person name="Kitahashi Y."/>
            <person name="Komaki H."/>
            <person name="Oguchi A."/>
        </authorList>
    </citation>
    <scope>NUCLEOTIDE SEQUENCE [LARGE SCALE GENOMIC DNA]</scope>
    <source>
        <strain evidence="1 2">NBRC 16267</strain>
    </source>
</reference>
<comment type="caution">
    <text evidence="1">The sequence shown here is derived from an EMBL/GenBank/DDBJ whole genome shotgun (WGS) entry which is preliminary data.</text>
</comment>
<dbReference type="AlphaFoldDB" id="A0A5M3XP16"/>
<sequence>MPVREPPADESVQLPLNAMKEQFSLSFVHMIASAAGCSIKSHATDYDGVDITISSSTEYSTYYCPEFELQLKATAQRDLLKTTTCHGR</sequence>
<gene>
    <name evidence="1" type="ORF">Aple_058730</name>
</gene>
<organism evidence="1 2">
    <name type="scientific">Acrocarpospora pleiomorpha</name>
    <dbReference type="NCBI Taxonomy" id="90975"/>
    <lineage>
        <taxon>Bacteria</taxon>
        <taxon>Bacillati</taxon>
        <taxon>Actinomycetota</taxon>
        <taxon>Actinomycetes</taxon>
        <taxon>Streptosporangiales</taxon>
        <taxon>Streptosporangiaceae</taxon>
        <taxon>Acrocarpospora</taxon>
    </lineage>
</organism>
<evidence type="ECO:0000313" key="1">
    <source>
        <dbReference type="EMBL" id="GES22974.1"/>
    </source>
</evidence>
<keyword evidence="2" id="KW-1185">Reference proteome</keyword>
<protein>
    <submittedName>
        <fullName evidence="1">Uncharacterized protein</fullName>
    </submittedName>
</protein>
<name>A0A5M3XP16_9ACTN</name>
<proteinExistence type="predicted"/>
<dbReference type="EMBL" id="BLAF01000037">
    <property type="protein sequence ID" value="GES22974.1"/>
    <property type="molecule type" value="Genomic_DNA"/>
</dbReference>